<comment type="caution">
    <text evidence="6">The sequence shown here is derived from an EMBL/GenBank/DDBJ whole genome shotgun (WGS) entry which is preliminary data.</text>
</comment>
<evidence type="ECO:0000256" key="2">
    <source>
        <dbReference type="ARBA" id="ARBA00022692"/>
    </source>
</evidence>
<protein>
    <recommendedName>
        <fullName evidence="5">NarX-like N-terminal domain-containing protein</fullName>
    </recommendedName>
</protein>
<dbReference type="EMBL" id="AQRA01000012">
    <property type="protein sequence ID" value="EZH71781.1"/>
    <property type="molecule type" value="Genomic_DNA"/>
</dbReference>
<reference evidence="6 7" key="1">
    <citation type="submission" date="2014-04" db="EMBL/GenBank/DDBJ databases">
        <title>Aquimarina sp. 22II-S11-z7 Genome Sequencing.</title>
        <authorList>
            <person name="Lai Q."/>
        </authorList>
    </citation>
    <scope>NUCLEOTIDE SEQUENCE [LARGE SCALE GENOMIC DNA]</scope>
    <source>
        <strain evidence="6 7">22II-S11-z7</strain>
    </source>
</reference>
<evidence type="ECO:0000313" key="6">
    <source>
        <dbReference type="EMBL" id="EZH71781.1"/>
    </source>
</evidence>
<feature type="domain" description="NarX-like N-terminal" evidence="5">
    <location>
        <begin position="41"/>
        <end position="119"/>
    </location>
</feature>
<dbReference type="OrthoDB" id="952521at2"/>
<dbReference type="STRING" id="1317122.ATO12_06335"/>
<sequence>MNNKRKAPKSILILFVIGLVYASSLNLYAQLNDKYGSLSFNNAINVSGKQRMLTQKMSKAYLFLLNNGNDAKVKRDLLSSKIIFEEQNRVLLQNTQFKGTIEKLTRVNELWKEFKALIETQPSYENAKKVIETNTDLLKAADAVVSSIILESKNSLQSIKDDINDSHLIEDRLELEGIINISGRQRMLSQRLAFYYYANQMELKNKNSYQMLNNAFHELDGAINKFLICKFNTPEIDEKIGLTFSQWNVVKKNRGKLNNQEFTDEEIYKMSNELTRLFNDITYLYEKIKI</sequence>
<dbReference type="Proteomes" id="UP000023541">
    <property type="component" value="Unassembled WGS sequence"/>
</dbReference>
<name>A0A023BP79_9FLAO</name>
<dbReference type="RefSeq" id="WP_034246884.1">
    <property type="nucleotide sequence ID" value="NZ_AQRA01000012.1"/>
</dbReference>
<proteinExistence type="predicted"/>
<keyword evidence="3" id="KW-1133">Transmembrane helix</keyword>
<dbReference type="GO" id="GO:0016020">
    <property type="term" value="C:membrane"/>
    <property type="evidence" value="ECO:0007669"/>
    <property type="project" value="UniProtKB-SubCell"/>
</dbReference>
<dbReference type="InterPro" id="IPR029095">
    <property type="entry name" value="NarX-like_N"/>
</dbReference>
<dbReference type="eggNOG" id="COG3850">
    <property type="taxonomic scope" value="Bacteria"/>
</dbReference>
<comment type="subcellular location">
    <subcellularLocation>
        <location evidence="1">Membrane</location>
        <topology evidence="1">Multi-pass membrane protein</topology>
    </subcellularLocation>
</comment>
<gene>
    <name evidence="6" type="ORF">ATO12_06335</name>
</gene>
<keyword evidence="2" id="KW-0812">Transmembrane</keyword>
<dbReference type="Pfam" id="PF13675">
    <property type="entry name" value="PilJ"/>
    <property type="match status" value="1"/>
</dbReference>
<evidence type="ECO:0000256" key="4">
    <source>
        <dbReference type="ARBA" id="ARBA00023136"/>
    </source>
</evidence>
<dbReference type="AlphaFoldDB" id="A0A023BP79"/>
<evidence type="ECO:0000256" key="1">
    <source>
        <dbReference type="ARBA" id="ARBA00004141"/>
    </source>
</evidence>
<organism evidence="6 7">
    <name type="scientific">Aquimarina atlantica</name>
    <dbReference type="NCBI Taxonomy" id="1317122"/>
    <lineage>
        <taxon>Bacteria</taxon>
        <taxon>Pseudomonadati</taxon>
        <taxon>Bacteroidota</taxon>
        <taxon>Flavobacteriia</taxon>
        <taxon>Flavobacteriales</taxon>
        <taxon>Flavobacteriaceae</taxon>
        <taxon>Aquimarina</taxon>
    </lineage>
</organism>
<keyword evidence="7" id="KW-1185">Reference proteome</keyword>
<evidence type="ECO:0000256" key="3">
    <source>
        <dbReference type="ARBA" id="ARBA00022989"/>
    </source>
</evidence>
<keyword evidence="4" id="KW-0472">Membrane</keyword>
<evidence type="ECO:0000313" key="7">
    <source>
        <dbReference type="Proteomes" id="UP000023541"/>
    </source>
</evidence>
<evidence type="ECO:0000259" key="5">
    <source>
        <dbReference type="Pfam" id="PF13675"/>
    </source>
</evidence>
<accession>A0A023BP79</accession>